<comment type="pathway">
    <text evidence="1">Cofactor biosynthesis; thiamine diphosphate biosynthesis.</text>
</comment>
<feature type="domain" description="Thiamine phosphate synthase/TenI" evidence="3">
    <location>
        <begin position="12"/>
        <end position="189"/>
    </location>
</feature>
<dbReference type="GO" id="GO:0005737">
    <property type="term" value="C:cytoplasm"/>
    <property type="evidence" value="ECO:0007669"/>
    <property type="project" value="TreeGrafter"/>
</dbReference>
<dbReference type="GO" id="GO:0004789">
    <property type="term" value="F:thiamine-phosphate diphosphorylase activity"/>
    <property type="evidence" value="ECO:0007669"/>
    <property type="project" value="TreeGrafter"/>
</dbReference>
<sequence length="215" mass="22489">MTLPVAPSLPRLVVITDWRLPRERLLGALSRALEAGPDVAVQHRHPESSGRRFLENARVLAALCRTRGNPLFVNGRLDVALLVGAHLHLPSDGPTPGDVRPHLPPGRLISLAVHDEREARAARGADLALVSPVFAPGSKPGDTRTTLGPEGFLALTAGLPCPALALGGITEERASRLTGAAGFAVISSVLEAEDPAQAARALLAACAPRAMLRVP</sequence>
<dbReference type="PANTHER" id="PTHR20857:SF15">
    <property type="entry name" value="THIAMINE-PHOSPHATE SYNTHASE"/>
    <property type="match status" value="1"/>
</dbReference>
<dbReference type="GO" id="GO:0009228">
    <property type="term" value="P:thiamine biosynthetic process"/>
    <property type="evidence" value="ECO:0007669"/>
    <property type="project" value="UniProtKB-KW"/>
</dbReference>
<dbReference type="InterPro" id="IPR022998">
    <property type="entry name" value="ThiamineP_synth_TenI"/>
</dbReference>
<dbReference type="AlphaFoldDB" id="A0A540X178"/>
<dbReference type="InterPro" id="IPR013785">
    <property type="entry name" value="Aldolase_TIM"/>
</dbReference>
<dbReference type="Proteomes" id="UP000315369">
    <property type="component" value="Unassembled WGS sequence"/>
</dbReference>
<dbReference type="OrthoDB" id="5508494at2"/>
<dbReference type="Gene3D" id="3.20.20.70">
    <property type="entry name" value="Aldolase class I"/>
    <property type="match status" value="1"/>
</dbReference>
<evidence type="ECO:0000313" key="5">
    <source>
        <dbReference type="Proteomes" id="UP000315369"/>
    </source>
</evidence>
<name>A0A540X178_9BACT</name>
<dbReference type="CDD" id="cd00564">
    <property type="entry name" value="TMP_TenI"/>
    <property type="match status" value="1"/>
</dbReference>
<reference evidence="4 5" key="1">
    <citation type="submission" date="2019-06" db="EMBL/GenBank/DDBJ databases">
        <authorList>
            <person name="Livingstone P."/>
            <person name="Whitworth D."/>
        </authorList>
    </citation>
    <scope>NUCLEOTIDE SEQUENCE [LARGE SCALE GENOMIC DNA]</scope>
    <source>
        <strain evidence="4 5">AM401</strain>
    </source>
</reference>
<dbReference type="RefSeq" id="WP_141643289.1">
    <property type="nucleotide sequence ID" value="NZ_VIFM01000053.1"/>
</dbReference>
<accession>A0A540X178</accession>
<comment type="caution">
    <text evidence="4">The sequence shown here is derived from an EMBL/GenBank/DDBJ whole genome shotgun (WGS) entry which is preliminary data.</text>
</comment>
<evidence type="ECO:0000259" key="3">
    <source>
        <dbReference type="Pfam" id="PF02581"/>
    </source>
</evidence>
<proteinExistence type="predicted"/>
<protein>
    <submittedName>
        <fullName evidence="4">Thiamine phosphate synthase</fullName>
    </submittedName>
</protein>
<dbReference type="InterPro" id="IPR036206">
    <property type="entry name" value="ThiamineP_synth_sf"/>
</dbReference>
<keyword evidence="2" id="KW-0784">Thiamine biosynthesis</keyword>
<dbReference type="SUPFAM" id="SSF51391">
    <property type="entry name" value="Thiamin phosphate synthase"/>
    <property type="match status" value="1"/>
</dbReference>
<organism evidence="4 5">
    <name type="scientific">Myxococcus llanfairpwllgwyngyllgogerychwyrndrobwllllantysiliogogogochensis</name>
    <dbReference type="NCBI Taxonomy" id="2590453"/>
    <lineage>
        <taxon>Bacteria</taxon>
        <taxon>Pseudomonadati</taxon>
        <taxon>Myxococcota</taxon>
        <taxon>Myxococcia</taxon>
        <taxon>Myxococcales</taxon>
        <taxon>Cystobacterineae</taxon>
        <taxon>Myxococcaceae</taxon>
        <taxon>Myxococcus</taxon>
    </lineage>
</organism>
<evidence type="ECO:0000256" key="1">
    <source>
        <dbReference type="ARBA" id="ARBA00004948"/>
    </source>
</evidence>
<gene>
    <name evidence="4" type="ORF">FJV41_15675</name>
</gene>
<keyword evidence="5" id="KW-1185">Reference proteome</keyword>
<dbReference type="PANTHER" id="PTHR20857">
    <property type="entry name" value="THIAMINE-PHOSPHATE PYROPHOSPHORYLASE"/>
    <property type="match status" value="1"/>
</dbReference>
<dbReference type="Pfam" id="PF02581">
    <property type="entry name" value="TMP-TENI"/>
    <property type="match status" value="1"/>
</dbReference>
<evidence type="ECO:0000256" key="2">
    <source>
        <dbReference type="ARBA" id="ARBA00022977"/>
    </source>
</evidence>
<dbReference type="EMBL" id="VIFM01000053">
    <property type="protein sequence ID" value="TQF15021.1"/>
    <property type="molecule type" value="Genomic_DNA"/>
</dbReference>
<evidence type="ECO:0000313" key="4">
    <source>
        <dbReference type="EMBL" id="TQF15021.1"/>
    </source>
</evidence>